<dbReference type="EMBL" id="CP139965">
    <property type="protein sequence ID" value="WQD81195.1"/>
    <property type="molecule type" value="Genomic_DNA"/>
</dbReference>
<proteinExistence type="predicted"/>
<gene>
    <name evidence="1" type="ORF">U0042_28315</name>
</gene>
<evidence type="ECO:0000313" key="2">
    <source>
        <dbReference type="Proteomes" id="UP001325479"/>
    </source>
</evidence>
<accession>A0ABZ0WUT7</accession>
<name>A0ABZ0WUT7_9BURK</name>
<keyword evidence="2" id="KW-1185">Reference proteome</keyword>
<dbReference type="Proteomes" id="UP001325479">
    <property type="component" value="Chromosome"/>
</dbReference>
<sequence>MASGLVGMQTMHAAWAQDAALLDDRVTQHSVADTICRPGYAETVSPPLDSIMARKDRMLAKHGIDADDGTSYALDRRVPIVLGGSPDAAANFELRPWAGYAGERRKALLTARLKRCVCAGRMTLAEAQAAIVGNWPAQYGRLAHRCDGDGEFDDGASASAERSGNDGS</sequence>
<organism evidence="1 2">
    <name type="scientific">Paraburkholderia kururiensis</name>
    <dbReference type="NCBI Taxonomy" id="984307"/>
    <lineage>
        <taxon>Bacteria</taxon>
        <taxon>Pseudomonadati</taxon>
        <taxon>Pseudomonadota</taxon>
        <taxon>Betaproteobacteria</taxon>
        <taxon>Burkholderiales</taxon>
        <taxon>Burkholderiaceae</taxon>
        <taxon>Paraburkholderia</taxon>
    </lineage>
</organism>
<protein>
    <submittedName>
        <fullName evidence="1">Uncharacterized protein</fullName>
    </submittedName>
</protein>
<reference evidence="1 2" key="1">
    <citation type="submission" date="2023-12" db="EMBL/GenBank/DDBJ databases">
        <title>Genome sequencing and assembly of bacterial species from a model synthetic community.</title>
        <authorList>
            <person name="Hogle S.L."/>
        </authorList>
    </citation>
    <scope>NUCLEOTIDE SEQUENCE [LARGE SCALE GENOMIC DNA]</scope>
    <source>
        <strain evidence="1 2">HAMBI 2494</strain>
    </source>
</reference>
<evidence type="ECO:0000313" key="1">
    <source>
        <dbReference type="EMBL" id="WQD81195.1"/>
    </source>
</evidence>